<dbReference type="Proteomes" id="UP000640531">
    <property type="component" value="Unassembled WGS sequence"/>
</dbReference>
<reference evidence="2 3" key="1">
    <citation type="journal article" date="2020" name="ISME J.">
        <title>Comparative genomics reveals insights into cyanobacterial evolution and habitat adaptation.</title>
        <authorList>
            <person name="Chen M.Y."/>
            <person name="Teng W.K."/>
            <person name="Zhao L."/>
            <person name="Hu C.X."/>
            <person name="Zhou Y.K."/>
            <person name="Han B.P."/>
            <person name="Song L.R."/>
            <person name="Shu W.S."/>
        </authorList>
    </citation>
    <scope>NUCLEOTIDE SEQUENCE [LARGE SCALE GENOMIC DNA]</scope>
    <source>
        <strain evidence="2 3">FACHB-196</strain>
    </source>
</reference>
<dbReference type="Pfam" id="PF01609">
    <property type="entry name" value="DDE_Tnp_1"/>
    <property type="match status" value="1"/>
</dbReference>
<dbReference type="SUPFAM" id="SSF53098">
    <property type="entry name" value="Ribonuclease H-like"/>
    <property type="match status" value="1"/>
</dbReference>
<proteinExistence type="predicted"/>
<organism evidence="2 3">
    <name type="scientific">Anabaena lutea FACHB-196</name>
    <dbReference type="NCBI Taxonomy" id="2692881"/>
    <lineage>
        <taxon>Bacteria</taxon>
        <taxon>Bacillati</taxon>
        <taxon>Cyanobacteriota</taxon>
        <taxon>Cyanophyceae</taxon>
        <taxon>Nostocales</taxon>
        <taxon>Nostocaceae</taxon>
        <taxon>Anabaena</taxon>
    </lineage>
</organism>
<keyword evidence="3" id="KW-1185">Reference proteome</keyword>
<accession>A0ABR8FKT0</accession>
<name>A0ABR8FKT0_9NOST</name>
<feature type="domain" description="Transposase IS4-like" evidence="1">
    <location>
        <begin position="16"/>
        <end position="124"/>
    </location>
</feature>
<protein>
    <recommendedName>
        <fullName evidence="1">Transposase IS4-like domain-containing protein</fullName>
    </recommendedName>
</protein>
<dbReference type="InterPro" id="IPR002559">
    <property type="entry name" value="Transposase_11"/>
</dbReference>
<comment type="caution">
    <text evidence="2">The sequence shown here is derived from an EMBL/GenBank/DDBJ whole genome shotgun (WGS) entry which is preliminary data.</text>
</comment>
<sequence>MHIQKMGGEQPNPLPRYQIRIVDGTCLGGTEHRLDAIRLFAANSLLGKAIVVLDPVSKLVIDIILCQDGHAQERSLFNDILSGVQSNDVWIKDRNFCTAKFLWTIANQKAFFTIRQHGSLGYKQVSELKAVGQTDTGSIFE</sequence>
<evidence type="ECO:0000313" key="2">
    <source>
        <dbReference type="EMBL" id="MBD2570287.1"/>
    </source>
</evidence>
<dbReference type="InterPro" id="IPR012337">
    <property type="entry name" value="RNaseH-like_sf"/>
</dbReference>
<dbReference type="EMBL" id="JACJST010000023">
    <property type="protein sequence ID" value="MBD2570287.1"/>
    <property type="molecule type" value="Genomic_DNA"/>
</dbReference>
<evidence type="ECO:0000259" key="1">
    <source>
        <dbReference type="Pfam" id="PF01609"/>
    </source>
</evidence>
<evidence type="ECO:0000313" key="3">
    <source>
        <dbReference type="Proteomes" id="UP000640531"/>
    </source>
</evidence>
<gene>
    <name evidence="2" type="ORF">H6G59_20795</name>
</gene>
<dbReference type="RefSeq" id="WP_190717903.1">
    <property type="nucleotide sequence ID" value="NZ_JACJST010000023.1"/>
</dbReference>